<accession>A0A438JJ58</accession>
<dbReference type="AlphaFoldDB" id="A0A438JJ58"/>
<dbReference type="EMBL" id="QGNW01000039">
    <property type="protein sequence ID" value="RVX08983.1"/>
    <property type="molecule type" value="Genomic_DNA"/>
</dbReference>
<protein>
    <submittedName>
        <fullName evidence="1">Thaumatin-like protein</fullName>
    </submittedName>
</protein>
<dbReference type="InterPro" id="IPR017949">
    <property type="entry name" value="Thaumatin_CS"/>
</dbReference>
<proteinExistence type="predicted"/>
<reference evidence="1 2" key="1">
    <citation type="journal article" date="2018" name="PLoS Genet.">
        <title>Population sequencing reveals clonal diversity and ancestral inbreeding in the grapevine cultivar Chardonnay.</title>
        <authorList>
            <person name="Roach M.J."/>
            <person name="Johnson D.L."/>
            <person name="Bohlmann J."/>
            <person name="van Vuuren H.J."/>
            <person name="Jones S.J."/>
            <person name="Pretorius I.S."/>
            <person name="Schmidt S.A."/>
            <person name="Borneman A.R."/>
        </authorList>
    </citation>
    <scope>NUCLEOTIDE SEQUENCE [LARGE SCALE GENOMIC DNA]</scope>
    <source>
        <strain evidence="2">cv. Chardonnay</strain>
        <tissue evidence="1">Leaf</tissue>
    </source>
</reference>
<dbReference type="CDD" id="cd09217">
    <property type="entry name" value="TLP-P"/>
    <property type="match status" value="1"/>
</dbReference>
<dbReference type="Proteomes" id="UP000288805">
    <property type="component" value="Unassembled WGS sequence"/>
</dbReference>
<dbReference type="InterPro" id="IPR037176">
    <property type="entry name" value="Osmotin/thaumatin-like_sf"/>
</dbReference>
<evidence type="ECO:0000313" key="2">
    <source>
        <dbReference type="Proteomes" id="UP000288805"/>
    </source>
</evidence>
<dbReference type="InterPro" id="IPR001938">
    <property type="entry name" value="Thaumatin"/>
</dbReference>
<dbReference type="Gene3D" id="2.60.110.10">
    <property type="entry name" value="Thaumatin"/>
    <property type="match status" value="1"/>
</dbReference>
<dbReference type="PRINTS" id="PR00347">
    <property type="entry name" value="THAUMATIN"/>
</dbReference>
<sequence length="297" mass="32012">MPTSHNEVDRKDDAIIWNFYKALCTRFFHVHTNPSPPSHYTNPYPFPESTTLLQPSSLSSSTMGLCKILSISSFLLTTLFFTSSYAATFNIQNRCSYTVWAAAIPGGGMRLGSGQSWSLDVKAGTTGSRVWARTGCSFDASGNGKCETGDCGGRLQCKAYGTPPNTLAEFALNQFSNLDFFDISLVDGFNVPMAFNPTSKGCTHGISCTANIVGECPAELKAPVVATTHAPFSRPMNIVALLGAVVLQVPPSFSRIGALMLIATLRTIRQAPSHALPVPIMKLSSAHQQCHKHVFLL</sequence>
<dbReference type="PANTHER" id="PTHR31048">
    <property type="entry name" value="OS03G0233200 PROTEIN"/>
    <property type="match status" value="1"/>
</dbReference>
<name>A0A438JJ58_VITVI</name>
<dbReference type="Pfam" id="PF00314">
    <property type="entry name" value="Thaumatin"/>
    <property type="match status" value="1"/>
</dbReference>
<dbReference type="PROSITE" id="PS00316">
    <property type="entry name" value="THAUMATIN_1"/>
    <property type="match status" value="1"/>
</dbReference>
<dbReference type="PROSITE" id="PS51367">
    <property type="entry name" value="THAUMATIN_2"/>
    <property type="match status" value="1"/>
</dbReference>
<evidence type="ECO:0000313" key="1">
    <source>
        <dbReference type="EMBL" id="RVX08983.1"/>
    </source>
</evidence>
<dbReference type="SMART" id="SM00205">
    <property type="entry name" value="THN"/>
    <property type="match status" value="1"/>
</dbReference>
<organism evidence="1 2">
    <name type="scientific">Vitis vinifera</name>
    <name type="common">Grape</name>
    <dbReference type="NCBI Taxonomy" id="29760"/>
    <lineage>
        <taxon>Eukaryota</taxon>
        <taxon>Viridiplantae</taxon>
        <taxon>Streptophyta</taxon>
        <taxon>Embryophyta</taxon>
        <taxon>Tracheophyta</taxon>
        <taxon>Spermatophyta</taxon>
        <taxon>Magnoliopsida</taxon>
        <taxon>eudicotyledons</taxon>
        <taxon>Gunneridae</taxon>
        <taxon>Pentapetalae</taxon>
        <taxon>rosids</taxon>
        <taxon>Vitales</taxon>
        <taxon>Vitaceae</taxon>
        <taxon>Viteae</taxon>
        <taxon>Vitis</taxon>
    </lineage>
</organism>
<dbReference type="SUPFAM" id="SSF49870">
    <property type="entry name" value="Osmotin, thaumatin-like protein"/>
    <property type="match status" value="1"/>
</dbReference>
<comment type="caution">
    <text evidence="1">The sequence shown here is derived from an EMBL/GenBank/DDBJ whole genome shotgun (WGS) entry which is preliminary data.</text>
</comment>
<gene>
    <name evidence="1" type="primary">tlp_2</name>
    <name evidence="1" type="ORF">CK203_013921</name>
</gene>